<dbReference type="SMART" id="SM00554">
    <property type="entry name" value="FAS1"/>
    <property type="match status" value="1"/>
</dbReference>
<keyword evidence="3" id="KW-1185">Reference proteome</keyword>
<dbReference type="Gene3D" id="2.30.180.10">
    <property type="entry name" value="FAS1 domain"/>
    <property type="match status" value="1"/>
</dbReference>
<sequence>MPNLVDTAANAGSFNTLLTAIKTAGLLEILTSPGPYTVLAPTDEAFAKIPVDTLSGWLQDIPKLKKILTFHILFGDVRTDNFAELDSAETFEGGIIGIEKADGGFKINDAKVLQTDILADNGVIHTIDTVLMPTLMTV</sequence>
<dbReference type="HOGENOM" id="CLU_031281_4_2_3"/>
<dbReference type="OrthoDB" id="9800666at2"/>
<dbReference type="RefSeq" id="WP_015205072.1">
    <property type="nucleotide sequence ID" value="NC_019753.1"/>
</dbReference>
<dbReference type="AlphaFoldDB" id="K9W5E1"/>
<dbReference type="Proteomes" id="UP000010472">
    <property type="component" value="Chromosome"/>
</dbReference>
<evidence type="ECO:0000259" key="1">
    <source>
        <dbReference type="PROSITE" id="PS50213"/>
    </source>
</evidence>
<dbReference type="KEGG" id="cep:Cri9333_4185"/>
<dbReference type="InterPro" id="IPR036378">
    <property type="entry name" value="FAS1_dom_sf"/>
</dbReference>
<dbReference type="Pfam" id="PF02469">
    <property type="entry name" value="Fasciclin"/>
    <property type="match status" value="1"/>
</dbReference>
<dbReference type="EMBL" id="CP003620">
    <property type="protein sequence ID" value="AFZ14977.1"/>
    <property type="molecule type" value="Genomic_DNA"/>
</dbReference>
<evidence type="ECO:0000313" key="2">
    <source>
        <dbReference type="EMBL" id="AFZ14977.1"/>
    </source>
</evidence>
<gene>
    <name evidence="2" type="ORF">Cri9333_4185</name>
</gene>
<organism evidence="2 3">
    <name type="scientific">Crinalium epipsammum PCC 9333</name>
    <dbReference type="NCBI Taxonomy" id="1173022"/>
    <lineage>
        <taxon>Bacteria</taxon>
        <taxon>Bacillati</taxon>
        <taxon>Cyanobacteriota</taxon>
        <taxon>Cyanophyceae</taxon>
        <taxon>Gomontiellales</taxon>
        <taxon>Gomontiellaceae</taxon>
        <taxon>Crinalium</taxon>
    </lineage>
</organism>
<dbReference type="SUPFAM" id="SSF82153">
    <property type="entry name" value="FAS1 domain"/>
    <property type="match status" value="1"/>
</dbReference>
<proteinExistence type="predicted"/>
<dbReference type="eggNOG" id="COG2335">
    <property type="taxonomic scope" value="Bacteria"/>
</dbReference>
<evidence type="ECO:0000313" key="3">
    <source>
        <dbReference type="Proteomes" id="UP000010472"/>
    </source>
</evidence>
<dbReference type="GO" id="GO:0005615">
    <property type="term" value="C:extracellular space"/>
    <property type="evidence" value="ECO:0007669"/>
    <property type="project" value="TreeGrafter"/>
</dbReference>
<reference evidence="2 3" key="1">
    <citation type="submission" date="2012-06" db="EMBL/GenBank/DDBJ databases">
        <title>Finished chromosome of genome of Crinalium epipsammum PCC 9333.</title>
        <authorList>
            <consortium name="US DOE Joint Genome Institute"/>
            <person name="Gugger M."/>
            <person name="Coursin T."/>
            <person name="Rippka R."/>
            <person name="Tandeau De Marsac N."/>
            <person name="Huntemann M."/>
            <person name="Wei C.-L."/>
            <person name="Han J."/>
            <person name="Detter J.C."/>
            <person name="Han C."/>
            <person name="Tapia R."/>
            <person name="Davenport K."/>
            <person name="Daligault H."/>
            <person name="Erkkila T."/>
            <person name="Gu W."/>
            <person name="Munk A.C.C."/>
            <person name="Teshima H."/>
            <person name="Xu Y."/>
            <person name="Chain P."/>
            <person name="Chen A."/>
            <person name="Krypides N."/>
            <person name="Mavromatis K."/>
            <person name="Markowitz V."/>
            <person name="Szeto E."/>
            <person name="Ivanova N."/>
            <person name="Mikhailova N."/>
            <person name="Ovchinnikova G."/>
            <person name="Pagani I."/>
            <person name="Pati A."/>
            <person name="Goodwin L."/>
            <person name="Peters L."/>
            <person name="Pitluck S."/>
            <person name="Woyke T."/>
            <person name="Kerfeld C."/>
        </authorList>
    </citation>
    <scope>NUCLEOTIDE SEQUENCE [LARGE SCALE GENOMIC DNA]</scope>
    <source>
        <strain evidence="2 3">PCC 9333</strain>
    </source>
</reference>
<dbReference type="PANTHER" id="PTHR10900">
    <property type="entry name" value="PERIOSTIN-RELATED"/>
    <property type="match status" value="1"/>
</dbReference>
<dbReference type="FunFam" id="2.30.180.10:FF:000032">
    <property type="entry name" value="Fasciclin domain-containing protein, putative"/>
    <property type="match status" value="1"/>
</dbReference>
<dbReference type="PANTHER" id="PTHR10900:SF77">
    <property type="entry name" value="FI19380P1"/>
    <property type="match status" value="1"/>
</dbReference>
<dbReference type="InterPro" id="IPR000782">
    <property type="entry name" value="FAS1_domain"/>
</dbReference>
<name>K9W5E1_9CYAN</name>
<accession>K9W5E1</accession>
<dbReference type="STRING" id="1173022.Cri9333_4185"/>
<protein>
    <submittedName>
        <fullName evidence="2">Beta-Ig-H3/fasciclin</fullName>
    </submittedName>
</protein>
<feature type="domain" description="FAS1" evidence="1">
    <location>
        <begin position="1"/>
        <end position="131"/>
    </location>
</feature>
<dbReference type="PROSITE" id="PS50213">
    <property type="entry name" value="FAS1"/>
    <property type="match status" value="1"/>
</dbReference>
<dbReference type="InterPro" id="IPR050904">
    <property type="entry name" value="Adhesion/Biosynth-related"/>
</dbReference>